<dbReference type="PANTHER" id="PTHR46534:SF1">
    <property type="entry name" value="IGGFC-BINDING PROTEIN N-TERMINAL DOMAIN-CONTAINING PROTEIN"/>
    <property type="match status" value="1"/>
</dbReference>
<dbReference type="Pfam" id="PF17517">
    <property type="entry name" value="IgGFc_binding"/>
    <property type="match status" value="1"/>
</dbReference>
<keyword evidence="3" id="KW-1185">Reference proteome</keyword>
<dbReference type="WBParaSite" id="MBELARI_LOCUS13633">
    <property type="protein sequence ID" value="MBELARI_LOCUS13633"/>
    <property type="gene ID" value="MBELARI_LOCUS13633"/>
</dbReference>
<reference evidence="4" key="1">
    <citation type="submission" date="2024-02" db="UniProtKB">
        <authorList>
            <consortium name="WormBaseParasite"/>
        </authorList>
    </citation>
    <scope>IDENTIFICATION</scope>
</reference>
<evidence type="ECO:0000259" key="2">
    <source>
        <dbReference type="Pfam" id="PF17517"/>
    </source>
</evidence>
<organism evidence="3 4">
    <name type="scientific">Mesorhabditis belari</name>
    <dbReference type="NCBI Taxonomy" id="2138241"/>
    <lineage>
        <taxon>Eukaryota</taxon>
        <taxon>Metazoa</taxon>
        <taxon>Ecdysozoa</taxon>
        <taxon>Nematoda</taxon>
        <taxon>Chromadorea</taxon>
        <taxon>Rhabditida</taxon>
        <taxon>Rhabditina</taxon>
        <taxon>Rhabditomorpha</taxon>
        <taxon>Rhabditoidea</taxon>
        <taxon>Rhabditidae</taxon>
        <taxon>Mesorhabditinae</taxon>
        <taxon>Mesorhabditis</taxon>
    </lineage>
</organism>
<feature type="chain" id="PRO_5042001111" evidence="1">
    <location>
        <begin position="20"/>
        <end position="463"/>
    </location>
</feature>
<evidence type="ECO:0000256" key="1">
    <source>
        <dbReference type="SAM" id="SignalP"/>
    </source>
</evidence>
<keyword evidence="1" id="KW-0732">Signal</keyword>
<evidence type="ECO:0000313" key="4">
    <source>
        <dbReference type="WBParaSite" id="MBELARI_LOCUS13633"/>
    </source>
</evidence>
<proteinExistence type="predicted"/>
<accession>A0AAF3J3C5</accession>
<name>A0AAF3J3C5_9BILA</name>
<dbReference type="AlphaFoldDB" id="A0AAF3J3C5"/>
<sequence>MREFLKLYAFFSLFYVVQSFNQRGNLLLHEEPAKAHPVIRAFTTGTTFIFAIPNSHIGVNDTSYTEEITLIVTNYDTVNPATVTVSTPSAVFKTTTFTIAPLQNYRFSVPAEIQVGYKREPKNEWFYSSQSIYLTADTKVSLVAQNLASDSISGGMFVVYPTCTLGQSYRTVGDDTSRFPVRNDWSIIATQDNTAITVNPPLFGQTSFSLNAGQILVFSSNDFSNVNTQIIGNFPIAMVVGTACGLGYYSNKLCNYEASMLFPVPAGTAFPFTQFISEDPGEGQLLILAQDNDTLVFSNGRAISTLDAFGYASFLVTDVYITTNKPVYAFAFSSMRQDGQGSPFLVHIPAVSQFTNQSYIQVTTGLKSKQGWAEQHFIRLETEMTATQSKSKLSIDGSPVSPSLFQRQGTSNIYMVDYPISPGTHTIETIDPAVKYAAIVYGFMQFIAYAYTPGIDLPTFGNC</sequence>
<protein>
    <submittedName>
        <fullName evidence="4">IgGFc-binding protein N-terminal domain-containing protein</fullName>
    </submittedName>
</protein>
<feature type="signal peptide" evidence="1">
    <location>
        <begin position="1"/>
        <end position="19"/>
    </location>
</feature>
<dbReference type="InterPro" id="IPR035234">
    <property type="entry name" value="IgGFc-bd_N"/>
</dbReference>
<evidence type="ECO:0000313" key="3">
    <source>
        <dbReference type="Proteomes" id="UP000887575"/>
    </source>
</evidence>
<dbReference type="Proteomes" id="UP000887575">
    <property type="component" value="Unassembled WGS sequence"/>
</dbReference>
<feature type="domain" description="IgGFc-binding protein N-terminal" evidence="2">
    <location>
        <begin position="157"/>
        <end position="442"/>
    </location>
</feature>
<dbReference type="PANTHER" id="PTHR46534">
    <property type="entry name" value="IGGFC_BINDING DOMAIN-CONTAINING PROTEIN"/>
    <property type="match status" value="1"/>
</dbReference>